<keyword evidence="1" id="KW-0540">Nuclease</keyword>
<keyword evidence="2" id="KW-0255">Endonuclease</keyword>
<dbReference type="EMBL" id="JBHTKX010000009">
    <property type="protein sequence ID" value="MFD1131387.1"/>
    <property type="molecule type" value="Genomic_DNA"/>
</dbReference>
<evidence type="ECO:0000256" key="3">
    <source>
        <dbReference type="ARBA" id="ARBA00022801"/>
    </source>
</evidence>
<dbReference type="SUPFAM" id="SSF50199">
    <property type="entry name" value="Staphylococcal nuclease"/>
    <property type="match status" value="1"/>
</dbReference>
<dbReference type="Gene3D" id="3.30.457.10">
    <property type="entry name" value="Copper amine oxidase-like, N-terminal domain"/>
    <property type="match status" value="1"/>
</dbReference>
<dbReference type="PROSITE" id="PS01284">
    <property type="entry name" value="TNASE_2"/>
    <property type="match status" value="1"/>
</dbReference>
<gene>
    <name evidence="7" type="ORF">ACFQ3J_25025</name>
</gene>
<evidence type="ECO:0000256" key="4">
    <source>
        <dbReference type="SAM" id="Coils"/>
    </source>
</evidence>
<evidence type="ECO:0000259" key="6">
    <source>
        <dbReference type="PROSITE" id="PS50830"/>
    </source>
</evidence>
<dbReference type="PROSITE" id="PS50830">
    <property type="entry name" value="TNASE_3"/>
    <property type="match status" value="1"/>
</dbReference>
<dbReference type="Pfam" id="PF07833">
    <property type="entry name" value="Cu_amine_oxidN1"/>
    <property type="match status" value="1"/>
</dbReference>
<dbReference type="InterPro" id="IPR036582">
    <property type="entry name" value="Mao_N_sf"/>
</dbReference>
<feature type="coiled-coil region" evidence="4">
    <location>
        <begin position="510"/>
        <end position="537"/>
    </location>
</feature>
<accession>A0ABW3Q3N2</accession>
<dbReference type="InterPro" id="IPR002071">
    <property type="entry name" value="Thermonucl_AS"/>
</dbReference>
<protein>
    <submittedName>
        <fullName evidence="7">Stalk domain-containing protein</fullName>
    </submittedName>
</protein>
<evidence type="ECO:0000256" key="5">
    <source>
        <dbReference type="SAM" id="SignalP"/>
    </source>
</evidence>
<evidence type="ECO:0000313" key="8">
    <source>
        <dbReference type="Proteomes" id="UP001597169"/>
    </source>
</evidence>
<dbReference type="PANTHER" id="PTHR12302:SF3">
    <property type="entry name" value="SERINE_THREONINE-PROTEIN KINASE 31"/>
    <property type="match status" value="1"/>
</dbReference>
<dbReference type="Pfam" id="PF00565">
    <property type="entry name" value="SNase"/>
    <property type="match status" value="1"/>
</dbReference>
<evidence type="ECO:0000256" key="1">
    <source>
        <dbReference type="ARBA" id="ARBA00022722"/>
    </source>
</evidence>
<keyword evidence="8" id="KW-1185">Reference proteome</keyword>
<dbReference type="InterPro" id="IPR016071">
    <property type="entry name" value="Staphylococal_nuclease_OB-fold"/>
</dbReference>
<proteinExistence type="predicted"/>
<organism evidence="7 8">
    <name type="scientific">Paenibacillus provencensis</name>
    <dbReference type="NCBI Taxonomy" id="441151"/>
    <lineage>
        <taxon>Bacteria</taxon>
        <taxon>Bacillati</taxon>
        <taxon>Bacillota</taxon>
        <taxon>Bacilli</taxon>
        <taxon>Bacillales</taxon>
        <taxon>Paenibacillaceae</taxon>
        <taxon>Paenibacillus</taxon>
    </lineage>
</organism>
<dbReference type="SMART" id="SM00318">
    <property type="entry name" value="SNc"/>
    <property type="match status" value="1"/>
</dbReference>
<sequence>MLKKTAICAITVITLLASPSNSRAAEGISVYLDGKNMEFDQDPQLIKGSTMVPMRAIFEELGAQVKWDSNSSSVTATKGNITIKLTIGKKEVLKNGDVFNVSVEPTILNSTTYVPLRFVSESLGTNVGWIKEPNTVIINSAKLQEFKVEHIRDGDTFEGIYKDGPKKGQKDVIRLIGVDTPETVKEGSAVEYWGPEASNYTKKSLSQQTVFIAEDKSDDPYGRTLAYVFLENGLMYNADLVAGGYARELTIEPNSKWKDLFSHLEAEAKSSARGLWSKPSKESENNTQTNINYLKEKASEYGFIDGEFDPKEVVTEEQLLKFLIIALFPEAKAIFLTKSFYDLSQNEKVQKTIDYAIEAGLILKDEISDIDEPLTLSSAAKITSRALQLEEIDQELSLLDFGINFDQTDSSSSLTLGDTILLVEKTARVHDSLKEYFRHMAVAVENSEIVEQLSATLADKQLAEKLKSYVANVKGVISDPELIATVTEGGSQLIGNLTSLLSGWKDAMNINKINAAIEQTSESIKKAEQALEAAKLLN</sequence>
<keyword evidence="3" id="KW-0378">Hydrolase</keyword>
<dbReference type="InterPro" id="IPR012854">
    <property type="entry name" value="Cu_amine_oxidase-like_N"/>
</dbReference>
<evidence type="ECO:0000313" key="7">
    <source>
        <dbReference type="EMBL" id="MFD1131387.1"/>
    </source>
</evidence>
<keyword evidence="5" id="KW-0732">Signal</keyword>
<dbReference type="Proteomes" id="UP001597169">
    <property type="component" value="Unassembled WGS sequence"/>
</dbReference>
<evidence type="ECO:0000256" key="2">
    <source>
        <dbReference type="ARBA" id="ARBA00022759"/>
    </source>
</evidence>
<reference evidence="8" key="1">
    <citation type="journal article" date="2019" name="Int. J. Syst. Evol. Microbiol.">
        <title>The Global Catalogue of Microorganisms (GCM) 10K type strain sequencing project: providing services to taxonomists for standard genome sequencing and annotation.</title>
        <authorList>
            <consortium name="The Broad Institute Genomics Platform"/>
            <consortium name="The Broad Institute Genome Sequencing Center for Infectious Disease"/>
            <person name="Wu L."/>
            <person name="Ma J."/>
        </authorList>
    </citation>
    <scope>NUCLEOTIDE SEQUENCE [LARGE SCALE GENOMIC DNA]</scope>
    <source>
        <strain evidence="8">CCUG 53519</strain>
    </source>
</reference>
<feature type="signal peptide" evidence="5">
    <location>
        <begin position="1"/>
        <end position="24"/>
    </location>
</feature>
<dbReference type="RefSeq" id="WP_090727777.1">
    <property type="nucleotide sequence ID" value="NZ_JBHTKX010000009.1"/>
</dbReference>
<dbReference type="SUPFAM" id="SSF55383">
    <property type="entry name" value="Copper amine oxidase, domain N"/>
    <property type="match status" value="1"/>
</dbReference>
<keyword evidence="4" id="KW-0175">Coiled coil</keyword>
<feature type="chain" id="PRO_5047422803" evidence="5">
    <location>
        <begin position="25"/>
        <end position="538"/>
    </location>
</feature>
<dbReference type="InterPro" id="IPR035437">
    <property type="entry name" value="SNase_OB-fold_sf"/>
</dbReference>
<comment type="caution">
    <text evidence="7">The sequence shown here is derived from an EMBL/GenBank/DDBJ whole genome shotgun (WGS) entry which is preliminary data.</text>
</comment>
<name>A0ABW3Q3N2_9BACL</name>
<dbReference type="Gene3D" id="2.40.50.90">
    <property type="match status" value="1"/>
</dbReference>
<dbReference type="PANTHER" id="PTHR12302">
    <property type="entry name" value="EBNA2 BINDING PROTEIN P100"/>
    <property type="match status" value="1"/>
</dbReference>
<feature type="domain" description="TNase-like" evidence="6">
    <location>
        <begin position="142"/>
        <end position="278"/>
    </location>
</feature>